<evidence type="ECO:0000256" key="4">
    <source>
        <dbReference type="SAM" id="MobiDB-lite"/>
    </source>
</evidence>
<keyword evidence="6" id="KW-1185">Reference proteome</keyword>
<comment type="similarity">
    <text evidence="1">Belongs to the KptA/TPT1 family.</text>
</comment>
<dbReference type="Pfam" id="PF01885">
    <property type="entry name" value="PTS_2-RNA"/>
    <property type="match status" value="1"/>
</dbReference>
<feature type="compositionally biased region" description="Basic and acidic residues" evidence="4">
    <location>
        <begin position="1"/>
        <end position="10"/>
    </location>
</feature>
<feature type="region of interest" description="Disordered" evidence="4">
    <location>
        <begin position="1"/>
        <end position="25"/>
    </location>
</feature>
<dbReference type="AlphaFoldDB" id="A0A9W9NYV1"/>
<keyword evidence="3" id="KW-0520">NAD</keyword>
<dbReference type="InterPro" id="IPR002745">
    <property type="entry name" value="Ptrans_KptA/Tpt1"/>
</dbReference>
<reference evidence="5" key="1">
    <citation type="submission" date="2022-11" db="EMBL/GenBank/DDBJ databases">
        <authorList>
            <person name="Petersen C."/>
        </authorList>
    </citation>
    <scope>NUCLEOTIDE SEQUENCE</scope>
    <source>
        <strain evidence="5">IBT 19713</strain>
    </source>
</reference>
<protein>
    <submittedName>
        <fullName evidence="5">Uncharacterized protein</fullName>
    </submittedName>
</protein>
<evidence type="ECO:0000256" key="3">
    <source>
        <dbReference type="ARBA" id="ARBA00023027"/>
    </source>
</evidence>
<keyword evidence="2" id="KW-0808">Transferase</keyword>
<dbReference type="Gene3D" id="3.20.170.30">
    <property type="match status" value="1"/>
</dbReference>
<dbReference type="GeneID" id="83201803"/>
<accession>A0A9W9NYV1</accession>
<reference evidence="5" key="2">
    <citation type="journal article" date="2023" name="IMA Fungus">
        <title>Comparative genomic study of the Penicillium genus elucidates a diverse pangenome and 15 lateral gene transfer events.</title>
        <authorList>
            <person name="Petersen C."/>
            <person name="Sorensen T."/>
            <person name="Nielsen M.R."/>
            <person name="Sondergaard T.E."/>
            <person name="Sorensen J.L."/>
            <person name="Fitzpatrick D.A."/>
            <person name="Frisvad J.C."/>
            <person name="Nielsen K.L."/>
        </authorList>
    </citation>
    <scope>NUCLEOTIDE SEQUENCE</scope>
    <source>
        <strain evidence="5">IBT 19713</strain>
    </source>
</reference>
<gene>
    <name evidence="5" type="ORF">N7468_005203</name>
</gene>
<dbReference type="Proteomes" id="UP001150941">
    <property type="component" value="Unassembled WGS sequence"/>
</dbReference>
<name>A0A9W9NYV1_9EURO</name>
<evidence type="ECO:0000313" key="5">
    <source>
        <dbReference type="EMBL" id="KAJ5232247.1"/>
    </source>
</evidence>
<evidence type="ECO:0000256" key="2">
    <source>
        <dbReference type="ARBA" id="ARBA00022679"/>
    </source>
</evidence>
<dbReference type="RefSeq" id="XP_058330240.1">
    <property type="nucleotide sequence ID" value="XM_058474500.1"/>
</dbReference>
<evidence type="ECO:0000313" key="6">
    <source>
        <dbReference type="Proteomes" id="UP001150941"/>
    </source>
</evidence>
<dbReference type="OrthoDB" id="419694at2759"/>
<dbReference type="SUPFAM" id="SSF56399">
    <property type="entry name" value="ADP-ribosylation"/>
    <property type="match status" value="1"/>
</dbReference>
<comment type="caution">
    <text evidence="5">The sequence shown here is derived from an EMBL/GenBank/DDBJ whole genome shotgun (WGS) entry which is preliminary data.</text>
</comment>
<dbReference type="InterPro" id="IPR042081">
    <property type="entry name" value="RNA_2'-PTrans_C"/>
</dbReference>
<dbReference type="PANTHER" id="PTHR12684">
    <property type="entry name" value="PUTATIVE PHOSPHOTRANSFERASE"/>
    <property type="match status" value="1"/>
</dbReference>
<dbReference type="PANTHER" id="PTHR12684:SF2">
    <property type="entry name" value="TRNA 2'-PHOSPHOTRANSFERASE 1"/>
    <property type="match status" value="1"/>
</dbReference>
<sequence length="325" mass="35175">MARGNGEKGGRGGRSHGQGQSREVQISKALSLLLPARRGERGAQDECPGLRQRRRGAFVQQLQWRKLKSIKATFDEIRHAVDTSDKKRFALLYIPSSEVAGSEGSPMAAPNFDTGAVREPVSTEEQSSATAQALAVPDTDPSHFLIRATQGHSMKSVDASSFLEPLSLNDTQLPDTVVHGTFYGAWQAILQSGGATMYGTTPWPSVESVLASVEAQKGGAKESSEKTVISGMRWDAQVLIYIDLRKALQAGCPFWRSENGVILSEGLSLPQADDADGTPAKVVPVEFFDVVVERKAGLGKLWEKGKVLQELPTHLVNKGTPKQRK</sequence>
<dbReference type="GO" id="GO:0006388">
    <property type="term" value="P:tRNA splicing, via endonucleolytic cleavage and ligation"/>
    <property type="evidence" value="ECO:0007669"/>
    <property type="project" value="TreeGrafter"/>
</dbReference>
<dbReference type="GO" id="GO:0000215">
    <property type="term" value="F:tRNA 2'-phosphotransferase activity"/>
    <property type="evidence" value="ECO:0007669"/>
    <property type="project" value="TreeGrafter"/>
</dbReference>
<evidence type="ECO:0000256" key="1">
    <source>
        <dbReference type="ARBA" id="ARBA00009836"/>
    </source>
</evidence>
<proteinExistence type="inferred from homology"/>
<dbReference type="EMBL" id="JAPQKS010000004">
    <property type="protein sequence ID" value="KAJ5232247.1"/>
    <property type="molecule type" value="Genomic_DNA"/>
</dbReference>
<organism evidence="5 6">
    <name type="scientific">Penicillium chermesinum</name>
    <dbReference type="NCBI Taxonomy" id="63820"/>
    <lineage>
        <taxon>Eukaryota</taxon>
        <taxon>Fungi</taxon>
        <taxon>Dikarya</taxon>
        <taxon>Ascomycota</taxon>
        <taxon>Pezizomycotina</taxon>
        <taxon>Eurotiomycetes</taxon>
        <taxon>Eurotiomycetidae</taxon>
        <taxon>Eurotiales</taxon>
        <taxon>Aspergillaceae</taxon>
        <taxon>Penicillium</taxon>
    </lineage>
</organism>